<organism evidence="2 3">
    <name type="scientific">Haliangium ochraceum (strain DSM 14365 / JCM 11303 / SMP-2)</name>
    <dbReference type="NCBI Taxonomy" id="502025"/>
    <lineage>
        <taxon>Bacteria</taxon>
        <taxon>Pseudomonadati</taxon>
        <taxon>Myxococcota</taxon>
        <taxon>Polyangia</taxon>
        <taxon>Haliangiales</taxon>
        <taxon>Kofleriaceae</taxon>
        <taxon>Haliangium</taxon>
    </lineage>
</organism>
<dbReference type="EMBL" id="CP001804">
    <property type="protein sequence ID" value="ACY15711.1"/>
    <property type="molecule type" value="Genomic_DNA"/>
</dbReference>
<dbReference type="KEGG" id="hoh:Hoch_3209"/>
<dbReference type="eggNOG" id="ENOG5034CGZ">
    <property type="taxonomic scope" value="Bacteria"/>
</dbReference>
<reference evidence="2 3" key="1">
    <citation type="journal article" date="2010" name="Stand. Genomic Sci.">
        <title>Complete genome sequence of Haliangium ochraceum type strain (SMP-2).</title>
        <authorList>
            <consortium name="US DOE Joint Genome Institute (JGI-PGF)"/>
            <person name="Ivanova N."/>
            <person name="Daum C."/>
            <person name="Lang E."/>
            <person name="Abt B."/>
            <person name="Kopitz M."/>
            <person name="Saunders E."/>
            <person name="Lapidus A."/>
            <person name="Lucas S."/>
            <person name="Glavina Del Rio T."/>
            <person name="Nolan M."/>
            <person name="Tice H."/>
            <person name="Copeland A."/>
            <person name="Cheng J.F."/>
            <person name="Chen F."/>
            <person name="Bruce D."/>
            <person name="Goodwin L."/>
            <person name="Pitluck S."/>
            <person name="Mavromatis K."/>
            <person name="Pati A."/>
            <person name="Mikhailova N."/>
            <person name="Chen A."/>
            <person name="Palaniappan K."/>
            <person name="Land M."/>
            <person name="Hauser L."/>
            <person name="Chang Y.J."/>
            <person name="Jeffries C.D."/>
            <person name="Detter J.C."/>
            <person name="Brettin T."/>
            <person name="Rohde M."/>
            <person name="Goker M."/>
            <person name="Bristow J."/>
            <person name="Markowitz V."/>
            <person name="Eisen J.A."/>
            <person name="Hugenholtz P."/>
            <person name="Kyrpides N.C."/>
            <person name="Klenk H.P."/>
        </authorList>
    </citation>
    <scope>NUCLEOTIDE SEQUENCE [LARGE SCALE GENOMIC DNA]</scope>
    <source>
        <strain evidence="3">DSM 14365 / CIP 107738 / JCM 11303 / AJ 13395 / SMP-2</strain>
    </source>
</reference>
<dbReference type="HOGENOM" id="CLU_1088907_0_0_7"/>
<sequence>MRAIALLDLRDCRYSPAMTPLGLIAGLALAAVLGLRALRTARARRALASQPQDHIGSYLEQSQPAADAWRWRPPSEQLGLLVEDRPGVSVLRLPRDGRTRGYAVFTLFGYVFAAIGLDVLLASPLIEWPSRVVLCCIWFLLAWVFLHGGAHVRAIELRPGSARLVLRYGVWLSRRVRYRAGCLHARGRLPSEGLLLSESRDQRYELFLSRREGGPDRRLMLHDSRAVGAWVVGGLNHWSVSTAAPRLPVAKVAAS</sequence>
<evidence type="ECO:0000313" key="3">
    <source>
        <dbReference type="Proteomes" id="UP000001880"/>
    </source>
</evidence>
<keyword evidence="1" id="KW-0812">Transmembrane</keyword>
<dbReference type="Proteomes" id="UP000001880">
    <property type="component" value="Chromosome"/>
</dbReference>
<proteinExistence type="predicted"/>
<keyword evidence="1" id="KW-0472">Membrane</keyword>
<feature type="transmembrane region" description="Helical" evidence="1">
    <location>
        <begin position="20"/>
        <end position="38"/>
    </location>
</feature>
<evidence type="ECO:0000256" key="1">
    <source>
        <dbReference type="SAM" id="Phobius"/>
    </source>
</evidence>
<dbReference type="AlphaFoldDB" id="D0LTL7"/>
<accession>D0LTL7</accession>
<name>D0LTL7_HALO1</name>
<keyword evidence="3" id="KW-1185">Reference proteome</keyword>
<dbReference type="STRING" id="502025.Hoch_3209"/>
<feature type="transmembrane region" description="Helical" evidence="1">
    <location>
        <begin position="102"/>
        <end position="122"/>
    </location>
</feature>
<gene>
    <name evidence="2" type="ordered locus">Hoch_3209</name>
</gene>
<evidence type="ECO:0000313" key="2">
    <source>
        <dbReference type="EMBL" id="ACY15711.1"/>
    </source>
</evidence>
<feature type="transmembrane region" description="Helical" evidence="1">
    <location>
        <begin position="128"/>
        <end position="146"/>
    </location>
</feature>
<protein>
    <submittedName>
        <fullName evidence="2">Uncharacterized protein</fullName>
    </submittedName>
</protein>
<keyword evidence="1" id="KW-1133">Transmembrane helix</keyword>